<organism evidence="8 9">
    <name type="scientific">Thioalbus denitrificans</name>
    <dbReference type="NCBI Taxonomy" id="547122"/>
    <lineage>
        <taxon>Bacteria</taxon>
        <taxon>Pseudomonadati</taxon>
        <taxon>Pseudomonadota</taxon>
        <taxon>Gammaproteobacteria</taxon>
        <taxon>Chromatiales</taxon>
        <taxon>Ectothiorhodospiraceae</taxon>
        <taxon>Thioalbus</taxon>
    </lineage>
</organism>
<feature type="transmembrane region" description="Helical" evidence="7">
    <location>
        <begin position="132"/>
        <end position="150"/>
    </location>
</feature>
<feature type="transmembrane region" description="Helical" evidence="7">
    <location>
        <begin position="100"/>
        <end position="120"/>
    </location>
</feature>
<dbReference type="NCBIfam" id="TIGR00773">
    <property type="entry name" value="NhaA"/>
    <property type="match status" value="1"/>
</dbReference>
<keyword evidence="7" id="KW-0406">Ion transport</keyword>
<evidence type="ECO:0000256" key="1">
    <source>
        <dbReference type="ARBA" id="ARBA00004429"/>
    </source>
</evidence>
<feature type="transmembrane region" description="Helical" evidence="7">
    <location>
        <begin position="365"/>
        <end position="388"/>
    </location>
</feature>
<dbReference type="NCBIfam" id="NF007112">
    <property type="entry name" value="PRK09561.1"/>
    <property type="match status" value="1"/>
</dbReference>
<keyword evidence="2 7" id="KW-1003">Cell membrane</keyword>
<evidence type="ECO:0000313" key="9">
    <source>
        <dbReference type="Proteomes" id="UP000252707"/>
    </source>
</evidence>
<dbReference type="InterPro" id="IPR004670">
    <property type="entry name" value="NhaA"/>
</dbReference>
<comment type="function">
    <text evidence="7">Na(+)/H(+) antiporter that extrudes sodium in exchange for external protons.</text>
</comment>
<comment type="catalytic activity">
    <reaction evidence="7">
        <text>Na(+)(in) + 2 H(+)(out) = Na(+)(out) + 2 H(+)(in)</text>
        <dbReference type="Rhea" id="RHEA:29251"/>
        <dbReference type="ChEBI" id="CHEBI:15378"/>
        <dbReference type="ChEBI" id="CHEBI:29101"/>
    </reaction>
</comment>
<dbReference type="HAMAP" id="MF_01844">
    <property type="entry name" value="NhaA"/>
    <property type="match status" value="1"/>
</dbReference>
<dbReference type="PANTHER" id="PTHR30341:SF0">
    <property type="entry name" value="NA(+)_H(+) ANTIPORTER NHAA"/>
    <property type="match status" value="1"/>
</dbReference>
<feature type="transmembrane region" description="Helical" evidence="7">
    <location>
        <begin position="20"/>
        <end position="40"/>
    </location>
</feature>
<dbReference type="OrthoDB" id="9808135at2"/>
<feature type="transmembrane region" description="Helical" evidence="7">
    <location>
        <begin position="61"/>
        <end position="80"/>
    </location>
</feature>
<name>A0A369CF77_9GAMM</name>
<gene>
    <name evidence="7" type="primary">nhaA</name>
    <name evidence="8" type="ORF">DFQ59_102245</name>
</gene>
<feature type="transmembrane region" description="Helical" evidence="7">
    <location>
        <begin position="188"/>
        <end position="206"/>
    </location>
</feature>
<keyword evidence="9" id="KW-1185">Reference proteome</keyword>
<keyword evidence="7" id="KW-0050">Antiport</keyword>
<evidence type="ECO:0000256" key="2">
    <source>
        <dbReference type="ARBA" id="ARBA00022475"/>
    </source>
</evidence>
<keyword evidence="6 7" id="KW-0739">Sodium transport</keyword>
<sequence>MSRPEGTLPLLREFYKLESAGGILLIFAAALALVLANSPLDRLYAGFLDIPVEIRIGGLHLAKPLLLWINDGLMAVFFFLVGLEIKREMLAGQLSDPRQVILPAIAAVGGMAVPALIYTAFNLGDPVALEGWAIPTATDIAFALGVLALLGDRVPLSLKVFLTALAILDDMGAILIIAAFYTSNLSPTMLLLALVGTGTLVILNRARVSSTAPYILVGIFLWVCVLKSGVHATLAGVALGLAIPLRDPRDPERSPLRELEHRLHPWVAYGILPLFAFANAGVSFTGLTPASLLEPIPLGIALGLLLGKTVGVFSFSAVPILLGWSRLPEQSTWAGLLGVAILCGIGFTMSLFIGSLAFEQDGLDYAVAVRLGVLGGSLVAAVAGYLLLRRVLPRPASR</sequence>
<feature type="transmembrane region" description="Helical" evidence="7">
    <location>
        <begin position="334"/>
        <end position="353"/>
    </location>
</feature>
<dbReference type="Proteomes" id="UP000252707">
    <property type="component" value="Unassembled WGS sequence"/>
</dbReference>
<evidence type="ECO:0000256" key="5">
    <source>
        <dbReference type="ARBA" id="ARBA00023136"/>
    </source>
</evidence>
<accession>A0A369CF77</accession>
<comment type="subcellular location">
    <subcellularLocation>
        <location evidence="1">Cell inner membrane</location>
        <topology evidence="1">Multi-pass membrane protein</topology>
    </subcellularLocation>
    <subcellularLocation>
        <location evidence="7">Cell membrane</location>
        <topology evidence="7">Multi-pass membrane protein</topology>
    </subcellularLocation>
</comment>
<dbReference type="PANTHER" id="PTHR30341">
    <property type="entry name" value="SODIUM ION/PROTON ANTIPORTER NHAA-RELATED"/>
    <property type="match status" value="1"/>
</dbReference>
<dbReference type="AlphaFoldDB" id="A0A369CF77"/>
<feature type="transmembrane region" description="Helical" evidence="7">
    <location>
        <begin position="266"/>
        <end position="287"/>
    </location>
</feature>
<keyword evidence="5 7" id="KW-0472">Membrane</keyword>
<proteinExistence type="inferred from homology"/>
<keyword evidence="7" id="KW-0915">Sodium</keyword>
<comment type="similarity">
    <text evidence="7">Belongs to the NhaA Na(+)/H(+) (TC 2.A.33) antiporter family.</text>
</comment>
<feature type="transmembrane region" description="Helical" evidence="7">
    <location>
        <begin position="299"/>
        <end position="322"/>
    </location>
</feature>
<dbReference type="NCBIfam" id="NF007111">
    <property type="entry name" value="PRK09560.1"/>
    <property type="match status" value="1"/>
</dbReference>
<keyword evidence="4 7" id="KW-1133">Transmembrane helix</keyword>
<evidence type="ECO:0000256" key="4">
    <source>
        <dbReference type="ARBA" id="ARBA00022989"/>
    </source>
</evidence>
<keyword evidence="7" id="KW-0813">Transport</keyword>
<dbReference type="InterPro" id="IPR023171">
    <property type="entry name" value="Na/H_antiporter_dom_sf"/>
</dbReference>
<dbReference type="Gene3D" id="1.20.1530.10">
    <property type="entry name" value="Na+/H+ antiporter like domain"/>
    <property type="match status" value="1"/>
</dbReference>
<dbReference type="Pfam" id="PF06965">
    <property type="entry name" value="Na_H_antiport_1"/>
    <property type="match status" value="1"/>
</dbReference>
<comment type="caution">
    <text evidence="8">The sequence shown here is derived from an EMBL/GenBank/DDBJ whole genome shotgun (WGS) entry which is preliminary data.</text>
</comment>
<evidence type="ECO:0000313" key="8">
    <source>
        <dbReference type="EMBL" id="RCX31898.1"/>
    </source>
</evidence>
<dbReference type="GO" id="GO:0006885">
    <property type="term" value="P:regulation of pH"/>
    <property type="evidence" value="ECO:0007669"/>
    <property type="project" value="UniProtKB-UniRule"/>
</dbReference>
<dbReference type="EMBL" id="QPJY01000002">
    <property type="protein sequence ID" value="RCX31898.1"/>
    <property type="molecule type" value="Genomic_DNA"/>
</dbReference>
<evidence type="ECO:0000256" key="3">
    <source>
        <dbReference type="ARBA" id="ARBA00022692"/>
    </source>
</evidence>
<dbReference type="GO" id="GO:0005886">
    <property type="term" value="C:plasma membrane"/>
    <property type="evidence" value="ECO:0007669"/>
    <property type="project" value="UniProtKB-SubCell"/>
</dbReference>
<dbReference type="GO" id="GO:0015385">
    <property type="term" value="F:sodium:proton antiporter activity"/>
    <property type="evidence" value="ECO:0007669"/>
    <property type="project" value="UniProtKB-UniRule"/>
</dbReference>
<dbReference type="RefSeq" id="WP_114278732.1">
    <property type="nucleotide sequence ID" value="NZ_QPJY01000002.1"/>
</dbReference>
<evidence type="ECO:0000256" key="6">
    <source>
        <dbReference type="ARBA" id="ARBA00023201"/>
    </source>
</evidence>
<feature type="transmembrane region" description="Helical" evidence="7">
    <location>
        <begin position="156"/>
        <end position="181"/>
    </location>
</feature>
<reference evidence="8 9" key="1">
    <citation type="submission" date="2018-07" db="EMBL/GenBank/DDBJ databases">
        <title>Genomic Encyclopedia of Type Strains, Phase IV (KMG-IV): sequencing the most valuable type-strain genomes for metagenomic binning, comparative biology and taxonomic classification.</title>
        <authorList>
            <person name="Goeker M."/>
        </authorList>
    </citation>
    <scope>NUCLEOTIDE SEQUENCE [LARGE SCALE GENOMIC DNA]</scope>
    <source>
        <strain evidence="8 9">DSM 26407</strain>
    </source>
</reference>
<evidence type="ECO:0000256" key="7">
    <source>
        <dbReference type="HAMAP-Rule" id="MF_01844"/>
    </source>
</evidence>
<keyword evidence="3 7" id="KW-0812">Transmembrane</keyword>
<protein>
    <recommendedName>
        <fullName evidence="7">Na(+)/H(+) antiporter NhaA</fullName>
    </recommendedName>
    <alternativeName>
        <fullName evidence="7">Sodium/proton antiporter NhaA</fullName>
    </alternativeName>
</protein>